<dbReference type="InterPro" id="IPR002566">
    <property type="entry name" value="Msp4_OMP-like"/>
</dbReference>
<dbReference type="HOGENOM" id="CLU_078984_0_0_5"/>
<dbReference type="RefSeq" id="WP_011453040.1">
    <property type="nucleotide sequence ID" value="NC_007799.1"/>
</dbReference>
<dbReference type="KEGG" id="ech:ECH_1146"/>
<reference evidence="2 3" key="1">
    <citation type="journal article" date="2006" name="PLoS Genet.">
        <title>Comparative genomics of emerging human ehrlichiosis agents.</title>
        <authorList>
            <person name="Dunning Hotopp J.C."/>
            <person name="Lin M."/>
            <person name="Madupu R."/>
            <person name="Crabtree J."/>
            <person name="Angiuoli S.V."/>
            <person name="Eisen J.A."/>
            <person name="Seshadri R."/>
            <person name="Ren Q."/>
            <person name="Wu M."/>
            <person name="Utterback T.R."/>
            <person name="Smith S."/>
            <person name="Lewis M."/>
            <person name="Khouri H."/>
            <person name="Zhang C."/>
            <person name="Niu H."/>
            <person name="Lin Q."/>
            <person name="Ohashi N."/>
            <person name="Zhi N."/>
            <person name="Nelson W."/>
            <person name="Brinkac L.M."/>
            <person name="Dodson R.J."/>
            <person name="Rosovitz M.J."/>
            <person name="Sundaram J."/>
            <person name="Daugherty S.C."/>
            <person name="Davidsen T."/>
            <person name="Durkin A.S."/>
            <person name="Gwinn M."/>
            <person name="Haft D.H."/>
            <person name="Selengut J.D."/>
            <person name="Sullivan S.A."/>
            <person name="Zafar N."/>
            <person name="Zhou L."/>
            <person name="Benahmed F."/>
            <person name="Forberger H."/>
            <person name="Halpin R."/>
            <person name="Mulligan S."/>
            <person name="Robinson J."/>
            <person name="White O."/>
            <person name="Rikihisa Y."/>
            <person name="Tettelin H."/>
        </authorList>
    </citation>
    <scope>NUCLEOTIDE SEQUENCE [LARGE SCALE GENOMIC DNA]</scope>
    <source>
        <strain evidence="3">ATCC CRL-10679 / Arkansas</strain>
    </source>
</reference>
<sequence>MRYRISVIILMLLLVPCCCFSGSLDVSDSLNSRLKPVFLGISYKLSAPLFSSFSIGETYRINGVKTDRVVGLKSDILLDADKAMKDFNNFNFSEEYVPKYDNNIFGLSFIFGYSFRNLRVELEGSYKKFDVIDTRNHLVDNNYRHIALVRSNPPTLYDYFVLKNDGVEFYSTILNICYDFAVDTNIVPFSCVGIGEDIIKIFDSIRFKPSFNSKLGINYLMSQDMLLFFDVYYHRVVGNEYNNIPVQYVSLPNPLNISTAAKLDMEYFGAEIGIKVFV</sequence>
<dbReference type="Pfam" id="PF01617">
    <property type="entry name" value="Surface_Ag_2"/>
    <property type="match status" value="1"/>
</dbReference>
<proteinExistence type="predicted"/>
<dbReference type="AlphaFoldDB" id="Q2GF53"/>
<accession>Q2GF53</accession>
<evidence type="ECO:0000313" key="3">
    <source>
        <dbReference type="Proteomes" id="UP000008320"/>
    </source>
</evidence>
<keyword evidence="3" id="KW-1185">Reference proteome</keyword>
<protein>
    <submittedName>
        <fullName evidence="2">Major outer membrane protein P28-2</fullName>
    </submittedName>
</protein>
<dbReference type="InterPro" id="IPR011250">
    <property type="entry name" value="OMP/PagP_B-barrel"/>
</dbReference>
<dbReference type="STRING" id="205920.ECH_1146"/>
<dbReference type="EMBL" id="CP000236">
    <property type="protein sequence ID" value="ABD44801.1"/>
    <property type="molecule type" value="Genomic_DNA"/>
</dbReference>
<feature type="domain" description="Msp4/OMP-like" evidence="1">
    <location>
        <begin position="37"/>
        <end position="275"/>
    </location>
</feature>
<organism evidence="2 3">
    <name type="scientific">Ehrlichia chaffeensis (strain ATCC CRL-10679 / Arkansas)</name>
    <dbReference type="NCBI Taxonomy" id="205920"/>
    <lineage>
        <taxon>Bacteria</taxon>
        <taxon>Pseudomonadati</taxon>
        <taxon>Pseudomonadota</taxon>
        <taxon>Alphaproteobacteria</taxon>
        <taxon>Rickettsiales</taxon>
        <taxon>Anaplasmataceae</taxon>
        <taxon>Ehrlichia</taxon>
    </lineage>
</organism>
<name>Q2GF53_EHRCR</name>
<evidence type="ECO:0000313" key="2">
    <source>
        <dbReference type="EMBL" id="ABD44801.1"/>
    </source>
</evidence>
<dbReference type="SUPFAM" id="SSF56925">
    <property type="entry name" value="OMPA-like"/>
    <property type="match status" value="1"/>
</dbReference>
<evidence type="ECO:0000259" key="1">
    <source>
        <dbReference type="Pfam" id="PF01617"/>
    </source>
</evidence>
<gene>
    <name evidence="2" type="primary">p28-2</name>
    <name evidence="2" type="ordered locus">ECH_1146</name>
</gene>
<dbReference type="eggNOG" id="COG3637">
    <property type="taxonomic scope" value="Bacteria"/>
</dbReference>
<dbReference type="OrthoDB" id="189250at2"/>
<dbReference type="Gene3D" id="2.40.160.20">
    <property type="match status" value="1"/>
</dbReference>
<dbReference type="Proteomes" id="UP000008320">
    <property type="component" value="Chromosome"/>
</dbReference>